<dbReference type="EMBL" id="JAMBPX010000011">
    <property type="protein sequence ID" value="MDG0860372.1"/>
    <property type="molecule type" value="Genomic_DNA"/>
</dbReference>
<proteinExistence type="predicted"/>
<accession>A0A9X4LD40</accession>
<dbReference type="Gene3D" id="3.40.50.450">
    <property type="match status" value="1"/>
</dbReference>
<protein>
    <submittedName>
        <fullName evidence="1">Nucleoside 2-deoxyribosyltransferase</fullName>
    </submittedName>
</protein>
<dbReference type="InterPro" id="IPR007710">
    <property type="entry name" value="Nucleoside_deoxyribTrfase"/>
</dbReference>
<gene>
    <name evidence="1" type="ORF">M4L21_13645</name>
</gene>
<evidence type="ECO:0000313" key="2">
    <source>
        <dbReference type="Proteomes" id="UP001152302"/>
    </source>
</evidence>
<evidence type="ECO:0000313" key="1">
    <source>
        <dbReference type="EMBL" id="MDG0860372.1"/>
    </source>
</evidence>
<reference evidence="1" key="1">
    <citation type="submission" date="2022-05" db="EMBL/GenBank/DDBJ databases">
        <title>Comparative genomics of Staphylococcus equorum isolates.</title>
        <authorList>
            <person name="Luelf R.H."/>
        </authorList>
    </citation>
    <scope>NUCLEOTIDE SEQUENCE</scope>
    <source>
        <strain evidence="1">TMW 2.2343</strain>
    </source>
</reference>
<dbReference type="Pfam" id="PF05014">
    <property type="entry name" value="Nuc_deoxyrib_tr"/>
    <property type="match status" value="1"/>
</dbReference>
<dbReference type="SUPFAM" id="SSF52309">
    <property type="entry name" value="N-(deoxy)ribosyltransferase-like"/>
    <property type="match status" value="1"/>
</dbReference>
<sequence length="156" mass="17296">MTTNTTINTKELSQGKKHHVYIAAPFFNPDQVTRVALVETLLEKHGLTYFSPRKQSAIGPISSPEVRKKSFDLNVKGIDESEFLIAITDGKDMGTIFEAGHAYASDIPIIYVAFTLGKDGMFNLMLSESGLAACRTFEELELALQGKEIYYEGLIE</sequence>
<comment type="caution">
    <text evidence="1">The sequence shown here is derived from an EMBL/GenBank/DDBJ whole genome shotgun (WGS) entry which is preliminary data.</text>
</comment>
<dbReference type="AlphaFoldDB" id="A0A9X4LD40"/>
<organism evidence="1 2">
    <name type="scientific">Staphylococcus equorum</name>
    <dbReference type="NCBI Taxonomy" id="246432"/>
    <lineage>
        <taxon>Bacteria</taxon>
        <taxon>Bacillati</taxon>
        <taxon>Bacillota</taxon>
        <taxon>Bacilli</taxon>
        <taxon>Bacillales</taxon>
        <taxon>Staphylococcaceae</taxon>
        <taxon>Staphylococcus</taxon>
    </lineage>
</organism>
<dbReference type="Proteomes" id="UP001152302">
    <property type="component" value="Unassembled WGS sequence"/>
</dbReference>
<dbReference type="RefSeq" id="WP_277595891.1">
    <property type="nucleotide sequence ID" value="NZ_JAMBPX010000011.1"/>
</dbReference>
<name>A0A9X4LD40_9STAP</name>